<evidence type="ECO:0000313" key="1">
    <source>
        <dbReference type="EMBL" id="ABN66258.2"/>
    </source>
</evidence>
<dbReference type="GO" id="GO:0003690">
    <property type="term" value="F:double-stranded DNA binding"/>
    <property type="evidence" value="ECO:0007669"/>
    <property type="project" value="EnsemblFungi"/>
</dbReference>
<dbReference type="OMA" id="KPEIGMW"/>
<dbReference type="FunCoup" id="A3LUL8">
    <property type="interactions" value="7"/>
</dbReference>
<accession>A3LUL8</accession>
<dbReference type="OrthoDB" id="19045at2759"/>
<organism evidence="1 2">
    <name type="scientific">Scheffersomyces stipitis (strain ATCC 58785 / CBS 6054 / NBRC 10063 / NRRL Y-11545)</name>
    <name type="common">Yeast</name>
    <name type="synonym">Pichia stipitis</name>
    <dbReference type="NCBI Taxonomy" id="322104"/>
    <lineage>
        <taxon>Eukaryota</taxon>
        <taxon>Fungi</taxon>
        <taxon>Dikarya</taxon>
        <taxon>Ascomycota</taxon>
        <taxon>Saccharomycotina</taxon>
        <taxon>Pichiomycetes</taxon>
        <taxon>Debaryomycetaceae</taxon>
        <taxon>Scheffersomyces</taxon>
    </lineage>
</organism>
<dbReference type="PANTHER" id="PTHR12083">
    <property type="entry name" value="BIFUNCTIONAL POLYNUCLEOTIDE PHOSPHATASE/KINASE"/>
    <property type="match status" value="1"/>
</dbReference>
<dbReference type="EMBL" id="CP000498">
    <property type="protein sequence ID" value="ABN66258.2"/>
    <property type="molecule type" value="Genomic_DNA"/>
</dbReference>
<name>A3LUL8_PICST</name>
<dbReference type="InterPro" id="IPR006551">
    <property type="entry name" value="Polynucleotide_phosphatase"/>
</dbReference>
<dbReference type="GO" id="GO:0046403">
    <property type="term" value="F:polynucleotide 3'-phosphatase activity"/>
    <property type="evidence" value="ECO:0007669"/>
    <property type="project" value="EnsemblFungi"/>
</dbReference>
<dbReference type="Pfam" id="PF08645">
    <property type="entry name" value="PNK3P"/>
    <property type="match status" value="1"/>
</dbReference>
<dbReference type="GeneID" id="4838941"/>
<sequence length="223" mass="25026">KDFSSRWKIVGNHLICNLPENTEFLRNYHSVSNSKSIKVAAFDLDGTLIDTKSGQRFARTADDWRFWSPDSKTESKVLEKLADLIKEKYLIVVFTNQGGVIANIANKSYNNFIQRVNSVAAKLSDFINGNETELLVFASPKKPGGKTVLVSTDEQFKSMRKPESGMWTELTQFLQKSSGLDVDIHNSIYVGDAAGRVKDFSDSDAMFAKNINCTFKTPEEFFG</sequence>
<dbReference type="STRING" id="322104.A3LUL8"/>
<dbReference type="InterPro" id="IPR036412">
    <property type="entry name" value="HAD-like_sf"/>
</dbReference>
<dbReference type="eggNOG" id="KOG2134">
    <property type="taxonomic scope" value="Eukaryota"/>
</dbReference>
<dbReference type="Proteomes" id="UP000002258">
    <property type="component" value="Chromosome 4"/>
</dbReference>
<keyword evidence="1" id="KW-0418">Kinase</keyword>
<dbReference type="KEGG" id="pic:PICST_44837"/>
<dbReference type="PANTHER" id="PTHR12083:SF9">
    <property type="entry name" value="BIFUNCTIONAL POLYNUCLEOTIDE PHOSPHATASE_KINASE"/>
    <property type="match status" value="1"/>
</dbReference>
<dbReference type="InterPro" id="IPR006549">
    <property type="entry name" value="HAD-SF_hydro_IIIA"/>
</dbReference>
<dbReference type="RefSeq" id="XP_001384287.2">
    <property type="nucleotide sequence ID" value="XM_001384250.1"/>
</dbReference>
<reference evidence="1 2" key="1">
    <citation type="journal article" date="2007" name="Nat. Biotechnol.">
        <title>Genome sequence of the lignocellulose-bioconverting and xylose-fermenting yeast Pichia stipitis.</title>
        <authorList>
            <person name="Jeffries T.W."/>
            <person name="Grigoriev I.V."/>
            <person name="Grimwood J."/>
            <person name="Laplaza J.M."/>
            <person name="Aerts A."/>
            <person name="Salamov A."/>
            <person name="Schmutz J."/>
            <person name="Lindquist E."/>
            <person name="Dehal P."/>
            <person name="Shapiro H."/>
            <person name="Jin Y.S."/>
            <person name="Passoth V."/>
            <person name="Richardson P.M."/>
        </authorList>
    </citation>
    <scope>NUCLEOTIDE SEQUENCE [LARGE SCALE GENOMIC DNA]</scope>
    <source>
        <strain evidence="2">ATCC 58785 / CBS 6054 / NBRC 10063 / NRRL Y-11545</strain>
    </source>
</reference>
<dbReference type="GO" id="GO:0046404">
    <property type="term" value="F:ATP-dependent polydeoxyribonucleotide 5'-hydroxyl-kinase activity"/>
    <property type="evidence" value="ECO:0007669"/>
    <property type="project" value="TreeGrafter"/>
</dbReference>
<dbReference type="NCBIfam" id="TIGR01662">
    <property type="entry name" value="HAD-SF-IIIA"/>
    <property type="match status" value="1"/>
</dbReference>
<keyword evidence="1" id="KW-0808">Transferase</keyword>
<protein>
    <submittedName>
        <fullName evidence="1">Three Prime Phosphatase 1 Polynucleotide kinase 3' phosphatase</fullName>
    </submittedName>
</protein>
<dbReference type="InterPro" id="IPR013954">
    <property type="entry name" value="PNK3P"/>
</dbReference>
<dbReference type="InterPro" id="IPR023214">
    <property type="entry name" value="HAD_sf"/>
</dbReference>
<dbReference type="Gene3D" id="3.40.50.1000">
    <property type="entry name" value="HAD superfamily/HAD-like"/>
    <property type="match status" value="1"/>
</dbReference>
<gene>
    <name evidence="1" type="primary">TPP1</name>
    <name evidence="1" type="ORF">PICST_44837</name>
</gene>
<dbReference type="NCBIfam" id="TIGR01664">
    <property type="entry name" value="DNA-3'-Pase"/>
    <property type="match status" value="1"/>
</dbReference>
<dbReference type="GO" id="GO:0006302">
    <property type="term" value="P:double-strand break repair"/>
    <property type="evidence" value="ECO:0007669"/>
    <property type="project" value="EnsemblFungi"/>
</dbReference>
<proteinExistence type="predicted"/>
<evidence type="ECO:0000313" key="2">
    <source>
        <dbReference type="Proteomes" id="UP000002258"/>
    </source>
</evidence>
<keyword evidence="2" id="KW-1185">Reference proteome</keyword>
<feature type="non-terminal residue" evidence="1">
    <location>
        <position position="1"/>
    </location>
</feature>
<dbReference type="InParanoid" id="A3LUL8"/>
<dbReference type="AlphaFoldDB" id="A3LUL8"/>
<dbReference type="HOGENOM" id="CLU_014938_0_0_1"/>
<dbReference type="SUPFAM" id="SSF56784">
    <property type="entry name" value="HAD-like"/>
    <property type="match status" value="1"/>
</dbReference>